<feature type="repeat" description="TPR" evidence="1">
    <location>
        <begin position="21"/>
        <end position="54"/>
    </location>
</feature>
<feature type="domain" description="Lysozyme inhibitor LprI-like N-terminal" evidence="3">
    <location>
        <begin position="157"/>
        <end position="244"/>
    </location>
</feature>
<dbReference type="PROSITE" id="PS50005">
    <property type="entry name" value="TPR"/>
    <property type="match status" value="1"/>
</dbReference>
<keyword evidence="2" id="KW-0175">Coiled coil</keyword>
<proteinExistence type="predicted"/>
<comment type="caution">
    <text evidence="4">The sequence shown here is derived from an EMBL/GenBank/DDBJ whole genome shotgun (WGS) entry which is preliminary data.</text>
</comment>
<feature type="coiled-coil region" evidence="2">
    <location>
        <begin position="100"/>
        <end position="134"/>
    </location>
</feature>
<gene>
    <name evidence="4" type="ORF">J27TS8_34120</name>
</gene>
<dbReference type="Proteomes" id="UP000682111">
    <property type="component" value="Unassembled WGS sequence"/>
</dbReference>
<dbReference type="PROSITE" id="PS51257">
    <property type="entry name" value="PROKAR_LIPOPROTEIN"/>
    <property type="match status" value="1"/>
</dbReference>
<evidence type="ECO:0000313" key="5">
    <source>
        <dbReference type="Proteomes" id="UP000682111"/>
    </source>
</evidence>
<dbReference type="AlphaFoldDB" id="A0A919WKS9"/>
<dbReference type="InterPro" id="IPR009739">
    <property type="entry name" value="LprI-like_N"/>
</dbReference>
<dbReference type="Pfam" id="PF07007">
    <property type="entry name" value="LprI"/>
    <property type="match status" value="1"/>
</dbReference>
<accession>A0A919WKS9</accession>
<evidence type="ECO:0000256" key="1">
    <source>
        <dbReference type="PROSITE-ProRule" id="PRU00339"/>
    </source>
</evidence>
<dbReference type="PANTHER" id="PTHR39176:SF1">
    <property type="entry name" value="PERIPLASMIC PROTEIN"/>
    <property type="match status" value="1"/>
</dbReference>
<organism evidence="4 5">
    <name type="scientific">Robertmurraya siralis</name>
    <dbReference type="NCBI Taxonomy" id="77777"/>
    <lineage>
        <taxon>Bacteria</taxon>
        <taxon>Bacillati</taxon>
        <taxon>Bacillota</taxon>
        <taxon>Bacilli</taxon>
        <taxon>Bacillales</taxon>
        <taxon>Bacillaceae</taxon>
        <taxon>Robertmurraya</taxon>
    </lineage>
</organism>
<evidence type="ECO:0000259" key="3">
    <source>
        <dbReference type="Pfam" id="PF07007"/>
    </source>
</evidence>
<dbReference type="RefSeq" id="WP_170211393.1">
    <property type="nucleotide sequence ID" value="NZ_BORC01000006.1"/>
</dbReference>
<evidence type="ECO:0000313" key="4">
    <source>
        <dbReference type="EMBL" id="GIN63419.1"/>
    </source>
</evidence>
<dbReference type="Gene3D" id="1.20.1270.180">
    <property type="match status" value="1"/>
</dbReference>
<sequence length="250" mass="28406">MKKLVAMACLFILAACGNSDYETAMKQGKISLENEDMKTATASFERALEEKPDDAEAKGYYEQLAALNGVKEAIAEHRWEAALSTALVLLQEEGLENHVKNQLDQLIETAEAELQKEQQENIVEEEALSAASEKAIFLKKLEDVEKSLASQRKILETGTQVDMTKAQGEIFESWDDALNEIYRKLEKTLPQKEMNSLREEQRKWIIYRDETATKESLPYEGGSMQSLQYLSTQANLTEKRCYELVDGYMD</sequence>
<protein>
    <recommendedName>
        <fullName evidence="3">Lysozyme inhibitor LprI-like N-terminal domain-containing protein</fullName>
    </recommendedName>
</protein>
<keyword evidence="1" id="KW-0802">TPR repeat</keyword>
<dbReference type="InterPro" id="IPR019734">
    <property type="entry name" value="TPR_rpt"/>
</dbReference>
<name>A0A919WKS9_9BACI</name>
<dbReference type="EMBL" id="BORC01000006">
    <property type="protein sequence ID" value="GIN63419.1"/>
    <property type="molecule type" value="Genomic_DNA"/>
</dbReference>
<keyword evidence="5" id="KW-1185">Reference proteome</keyword>
<reference evidence="4" key="1">
    <citation type="submission" date="2021-03" db="EMBL/GenBank/DDBJ databases">
        <title>Antimicrobial resistance genes in bacteria isolated from Japanese honey, and their potential for conferring macrolide and lincosamide resistance in the American foulbrood pathogen Paenibacillus larvae.</title>
        <authorList>
            <person name="Okamoto M."/>
            <person name="Kumagai M."/>
            <person name="Kanamori H."/>
            <person name="Takamatsu D."/>
        </authorList>
    </citation>
    <scope>NUCLEOTIDE SEQUENCE</scope>
    <source>
        <strain evidence="4">J27TS8</strain>
    </source>
</reference>
<dbReference type="PANTHER" id="PTHR39176">
    <property type="entry name" value="PERIPLASMIC PROTEIN-RELATED"/>
    <property type="match status" value="1"/>
</dbReference>
<evidence type="ECO:0000256" key="2">
    <source>
        <dbReference type="SAM" id="Coils"/>
    </source>
</evidence>